<evidence type="ECO:0000313" key="3">
    <source>
        <dbReference type="Proteomes" id="UP001302602"/>
    </source>
</evidence>
<sequence length="148" mass="17726">MNQSYNHNHASHDVEKQHDTTQHHQQRWWSQPWRSMHNNFTCSRKQALDHTRAMKRRIIKIEDASHVPFQHAAYYIVHAPAPGFYLYRHHKTPRHRWQHSQLRAIPNVQETARDDPELSKEGYIRNNIHPFFTPGYSIRVLPTSNHKG</sequence>
<evidence type="ECO:0000256" key="1">
    <source>
        <dbReference type="SAM" id="MobiDB-lite"/>
    </source>
</evidence>
<comment type="caution">
    <text evidence="2">The sequence shown here is derived from an EMBL/GenBank/DDBJ whole genome shotgun (WGS) entry which is preliminary data.</text>
</comment>
<gene>
    <name evidence="2" type="ORF">N657DRAFT_463252</name>
</gene>
<keyword evidence="3" id="KW-1185">Reference proteome</keyword>
<evidence type="ECO:0000313" key="2">
    <source>
        <dbReference type="EMBL" id="KAK4123421.1"/>
    </source>
</evidence>
<name>A0AAN6U160_9PEZI</name>
<proteinExistence type="predicted"/>
<reference evidence="2" key="2">
    <citation type="submission" date="2023-05" db="EMBL/GenBank/DDBJ databases">
        <authorList>
            <consortium name="Lawrence Berkeley National Laboratory"/>
            <person name="Steindorff A."/>
            <person name="Hensen N."/>
            <person name="Bonometti L."/>
            <person name="Westerberg I."/>
            <person name="Brannstrom I.O."/>
            <person name="Guillou S."/>
            <person name="Cros-Aarteil S."/>
            <person name="Calhoun S."/>
            <person name="Haridas S."/>
            <person name="Kuo A."/>
            <person name="Mondo S."/>
            <person name="Pangilinan J."/>
            <person name="Riley R."/>
            <person name="Labutti K."/>
            <person name="Andreopoulos B."/>
            <person name="Lipzen A."/>
            <person name="Chen C."/>
            <person name="Yanf M."/>
            <person name="Daum C."/>
            <person name="Ng V."/>
            <person name="Clum A."/>
            <person name="Ohm R."/>
            <person name="Martin F."/>
            <person name="Silar P."/>
            <person name="Natvig D."/>
            <person name="Lalanne C."/>
            <person name="Gautier V."/>
            <person name="Ament-Velasquez S.L."/>
            <person name="Kruys A."/>
            <person name="Hutchinson M.I."/>
            <person name="Powell A.J."/>
            <person name="Barry K."/>
            <person name="Miller A.N."/>
            <person name="Grigoriev I.V."/>
            <person name="Debuchy R."/>
            <person name="Gladieux P."/>
            <person name="Thoren M.H."/>
            <person name="Johannesson H."/>
        </authorList>
    </citation>
    <scope>NUCLEOTIDE SEQUENCE</scope>
    <source>
        <strain evidence="2">CBS 731.68</strain>
    </source>
</reference>
<dbReference type="Proteomes" id="UP001302602">
    <property type="component" value="Unassembled WGS sequence"/>
</dbReference>
<reference evidence="2" key="1">
    <citation type="journal article" date="2023" name="Mol. Phylogenet. Evol.">
        <title>Genome-scale phylogeny and comparative genomics of the fungal order Sordariales.</title>
        <authorList>
            <person name="Hensen N."/>
            <person name="Bonometti L."/>
            <person name="Westerberg I."/>
            <person name="Brannstrom I.O."/>
            <person name="Guillou S."/>
            <person name="Cros-Aarteil S."/>
            <person name="Calhoun S."/>
            <person name="Haridas S."/>
            <person name="Kuo A."/>
            <person name="Mondo S."/>
            <person name="Pangilinan J."/>
            <person name="Riley R."/>
            <person name="LaButti K."/>
            <person name="Andreopoulos B."/>
            <person name="Lipzen A."/>
            <person name="Chen C."/>
            <person name="Yan M."/>
            <person name="Daum C."/>
            <person name="Ng V."/>
            <person name="Clum A."/>
            <person name="Steindorff A."/>
            <person name="Ohm R.A."/>
            <person name="Martin F."/>
            <person name="Silar P."/>
            <person name="Natvig D.O."/>
            <person name="Lalanne C."/>
            <person name="Gautier V."/>
            <person name="Ament-Velasquez S.L."/>
            <person name="Kruys A."/>
            <person name="Hutchinson M.I."/>
            <person name="Powell A.J."/>
            <person name="Barry K."/>
            <person name="Miller A.N."/>
            <person name="Grigoriev I.V."/>
            <person name="Debuchy R."/>
            <person name="Gladieux P."/>
            <person name="Hiltunen Thoren M."/>
            <person name="Johannesson H."/>
        </authorList>
    </citation>
    <scope>NUCLEOTIDE SEQUENCE</scope>
    <source>
        <strain evidence="2">CBS 731.68</strain>
    </source>
</reference>
<dbReference type="EMBL" id="MU853229">
    <property type="protein sequence ID" value="KAK4123421.1"/>
    <property type="molecule type" value="Genomic_DNA"/>
</dbReference>
<dbReference type="GeneID" id="87824266"/>
<accession>A0AAN6U160</accession>
<organism evidence="2 3">
    <name type="scientific">Parathielavia appendiculata</name>
    <dbReference type="NCBI Taxonomy" id="2587402"/>
    <lineage>
        <taxon>Eukaryota</taxon>
        <taxon>Fungi</taxon>
        <taxon>Dikarya</taxon>
        <taxon>Ascomycota</taxon>
        <taxon>Pezizomycotina</taxon>
        <taxon>Sordariomycetes</taxon>
        <taxon>Sordariomycetidae</taxon>
        <taxon>Sordariales</taxon>
        <taxon>Chaetomiaceae</taxon>
        <taxon>Parathielavia</taxon>
    </lineage>
</organism>
<dbReference type="RefSeq" id="XP_062647192.1">
    <property type="nucleotide sequence ID" value="XM_062787496.1"/>
</dbReference>
<feature type="region of interest" description="Disordered" evidence="1">
    <location>
        <begin position="1"/>
        <end position="27"/>
    </location>
</feature>
<feature type="compositionally biased region" description="Basic and acidic residues" evidence="1">
    <location>
        <begin position="10"/>
        <end position="22"/>
    </location>
</feature>
<protein>
    <submittedName>
        <fullName evidence="2">Uncharacterized protein</fullName>
    </submittedName>
</protein>
<dbReference type="AlphaFoldDB" id="A0AAN6U160"/>